<reference evidence="1 2" key="1">
    <citation type="journal article" date="2009" name="Stand. Genomic Sci.">
        <title>Complete genome sequence of Desulfotomaculum acetoxidans type strain (5575).</title>
        <authorList>
            <person name="Spring S."/>
            <person name="Lapidus A."/>
            <person name="Schroder M."/>
            <person name="Gleim D."/>
            <person name="Sims D."/>
            <person name="Meincke L."/>
            <person name="Glavina Del Rio T."/>
            <person name="Tice H."/>
            <person name="Copeland A."/>
            <person name="Cheng J.F."/>
            <person name="Lucas S."/>
            <person name="Chen F."/>
            <person name="Nolan M."/>
            <person name="Bruce D."/>
            <person name="Goodwin L."/>
            <person name="Pitluck S."/>
            <person name="Ivanova N."/>
            <person name="Mavromatis K."/>
            <person name="Mikhailova N."/>
            <person name="Pati A."/>
            <person name="Chen A."/>
            <person name="Palaniappan K."/>
            <person name="Land M."/>
            <person name="Hauser L."/>
            <person name="Chang Y.J."/>
            <person name="Jeffries C.D."/>
            <person name="Chain P."/>
            <person name="Saunders E."/>
            <person name="Brettin T."/>
            <person name="Detter J.C."/>
            <person name="Goker M."/>
            <person name="Bristow J."/>
            <person name="Eisen J.A."/>
            <person name="Markowitz V."/>
            <person name="Hugenholtz P."/>
            <person name="Kyrpides N.C."/>
            <person name="Klenk H.P."/>
            <person name="Han C."/>
        </authorList>
    </citation>
    <scope>NUCLEOTIDE SEQUENCE [LARGE SCALE GENOMIC DNA]</scope>
    <source>
        <strain evidence="2">ATCC 49208 / DSM 771 / VKM B-1644</strain>
    </source>
</reference>
<protein>
    <submittedName>
        <fullName evidence="1">Uncharacterized protein</fullName>
    </submittedName>
</protein>
<gene>
    <name evidence="1" type="ordered locus">Dtox_2983</name>
</gene>
<dbReference type="RefSeq" id="WP_015758429.1">
    <property type="nucleotide sequence ID" value="NC_013216.1"/>
</dbReference>
<evidence type="ECO:0000313" key="1">
    <source>
        <dbReference type="EMBL" id="ACV63737.1"/>
    </source>
</evidence>
<dbReference type="HOGENOM" id="CLU_1015098_0_0_9"/>
<dbReference type="eggNOG" id="ENOG50307D3">
    <property type="taxonomic scope" value="Bacteria"/>
</dbReference>
<accession>C8W3F1</accession>
<sequence>MIALAKLKMPDIKGRTAGILKKTGDEIGILAVMQVLRQNQYDAIDTPEARMIVESIKRSTNDLAPDASLEEVSEYVSNVSDTSMVGFINNIKGIYHEIKFVEAENADGDDTYARLHPDVNYPGSDVILTNADGEEVEVQLKAVNSSEPVKLALEKYPDTEVYATSEVADDLAGNSMVHDSGFSNIDITNEVRQELLDLDAAAARPLDFIPHAVLWSTTLLVVPVMREWWRGNITREQCAYRVAKITGLKVVKIVAIMALLSFPPTSAPTSVYLAVKVCYHVFKAYAR</sequence>
<organism evidence="1 2">
    <name type="scientific">Desulfofarcimen acetoxidans (strain ATCC 49208 / DSM 771 / KCTC 5769 / VKM B-1644 / 5575)</name>
    <name type="common">Desulfotomaculum acetoxidans</name>
    <dbReference type="NCBI Taxonomy" id="485916"/>
    <lineage>
        <taxon>Bacteria</taxon>
        <taxon>Bacillati</taxon>
        <taxon>Bacillota</taxon>
        <taxon>Clostridia</taxon>
        <taxon>Eubacteriales</taxon>
        <taxon>Peptococcaceae</taxon>
        <taxon>Desulfofarcimen</taxon>
    </lineage>
</organism>
<keyword evidence="2" id="KW-1185">Reference proteome</keyword>
<dbReference type="KEGG" id="dae:Dtox_2983"/>
<evidence type="ECO:0000313" key="2">
    <source>
        <dbReference type="Proteomes" id="UP000002217"/>
    </source>
</evidence>
<dbReference type="Proteomes" id="UP000002217">
    <property type="component" value="Chromosome"/>
</dbReference>
<name>C8W3F1_DESAS</name>
<dbReference type="EMBL" id="CP001720">
    <property type="protein sequence ID" value="ACV63737.1"/>
    <property type="molecule type" value="Genomic_DNA"/>
</dbReference>
<dbReference type="AlphaFoldDB" id="C8W3F1"/>
<proteinExistence type="predicted"/>